<accession>A0A7R8HA77</accession>
<evidence type="ECO:0000256" key="1">
    <source>
        <dbReference type="ARBA" id="ARBA00037992"/>
    </source>
</evidence>
<keyword evidence="2" id="KW-0539">Nucleus</keyword>
<dbReference type="PROSITE" id="PS51319">
    <property type="entry name" value="TFIIS_N"/>
    <property type="match status" value="1"/>
</dbReference>
<dbReference type="PANTHER" id="PTHR46010">
    <property type="entry name" value="PROTEIN IWS1 HOMOLOG"/>
    <property type="match status" value="1"/>
</dbReference>
<feature type="compositionally biased region" description="Polar residues" evidence="3">
    <location>
        <begin position="65"/>
        <end position="75"/>
    </location>
</feature>
<evidence type="ECO:0000313" key="4">
    <source>
        <dbReference type="EMBL" id="CAF2971940.1"/>
    </source>
</evidence>
<evidence type="ECO:0000313" key="5">
    <source>
        <dbReference type="Proteomes" id="UP000675881"/>
    </source>
</evidence>
<proteinExistence type="inferred from homology"/>
<dbReference type="Gene3D" id="1.20.930.10">
    <property type="entry name" value="Conserved domain common to transcription factors TFIIS, elongin A, CRSP70"/>
    <property type="match status" value="1"/>
</dbReference>
<protein>
    <submittedName>
        <fullName evidence="4">SPN1</fullName>
    </submittedName>
</protein>
<name>A0A7R8HA77_LEPSM</name>
<dbReference type="OrthoDB" id="21124at2759"/>
<evidence type="ECO:0000256" key="2">
    <source>
        <dbReference type="PROSITE-ProRule" id="PRU00649"/>
    </source>
</evidence>
<sequence length="278" mass="32609">MSSSTSSSEDEIETKRKPKRIVGKLFDESSDDNIDFQDKFDDERESVEPEIVCQPEESSMIIDPSINNNVCYTEQSKNDNGTRSDEEPSASQESSAKLCDFDEMLKRKRAEKCIQPDMRQASKIDKEFNFQRKPATNKMKLLTQVMKKLGKVDLIMAFVEANVLSVMTDWLAPMPFDKSLPHVKIRTEFLKFLENLRIDDYTRLKESGIGKAVMYLYRHPKEERENKKRAGRIIYQGRIVKKEMKKWLENWAWITEVPSRKRKKRFQRHHYVQATLVG</sequence>
<keyword evidence="5" id="KW-1185">Reference proteome</keyword>
<dbReference type="AlphaFoldDB" id="A0A7R8HA77"/>
<dbReference type="InterPro" id="IPR051037">
    <property type="entry name" value="RNAPII_TF_IWS1"/>
</dbReference>
<comment type="similarity">
    <text evidence="1">Belongs to the IWS1 family.</text>
</comment>
<dbReference type="Proteomes" id="UP000675881">
    <property type="component" value="Chromosome 6"/>
</dbReference>
<feature type="compositionally biased region" description="Basic and acidic residues" evidence="3">
    <location>
        <begin position="76"/>
        <end position="86"/>
    </location>
</feature>
<evidence type="ECO:0000256" key="3">
    <source>
        <dbReference type="SAM" id="MobiDB-lite"/>
    </source>
</evidence>
<dbReference type="InterPro" id="IPR017923">
    <property type="entry name" value="TFIIS_N"/>
</dbReference>
<feature type="region of interest" description="Disordered" evidence="3">
    <location>
        <begin position="1"/>
        <end position="96"/>
    </location>
</feature>
<dbReference type="GO" id="GO:0016973">
    <property type="term" value="P:poly(A)+ mRNA export from nucleus"/>
    <property type="evidence" value="ECO:0007669"/>
    <property type="project" value="TreeGrafter"/>
</dbReference>
<dbReference type="GO" id="GO:0005634">
    <property type="term" value="C:nucleus"/>
    <property type="evidence" value="ECO:0007669"/>
    <property type="project" value="UniProtKB-SubCell"/>
</dbReference>
<dbReference type="InterPro" id="IPR035441">
    <property type="entry name" value="TFIIS/LEDGF_dom_sf"/>
</dbReference>
<dbReference type="PANTHER" id="PTHR46010:SF1">
    <property type="entry name" value="PROTEIN IWS1 HOMOLOG"/>
    <property type="match status" value="1"/>
</dbReference>
<gene>
    <name evidence="4" type="ORF">LSAA_11724</name>
</gene>
<reference evidence="4" key="1">
    <citation type="submission" date="2021-02" db="EMBL/GenBank/DDBJ databases">
        <authorList>
            <person name="Bekaert M."/>
        </authorList>
    </citation>
    <scope>NUCLEOTIDE SEQUENCE</scope>
    <source>
        <strain evidence="4">IoA-00</strain>
    </source>
</reference>
<comment type="subcellular location">
    <subcellularLocation>
        <location evidence="2">Nucleus</location>
    </subcellularLocation>
</comment>
<dbReference type="EMBL" id="HG994585">
    <property type="protein sequence ID" value="CAF2971940.1"/>
    <property type="molecule type" value="Genomic_DNA"/>
</dbReference>
<organism evidence="4 5">
    <name type="scientific">Lepeophtheirus salmonis</name>
    <name type="common">Salmon louse</name>
    <name type="synonym">Caligus salmonis</name>
    <dbReference type="NCBI Taxonomy" id="72036"/>
    <lineage>
        <taxon>Eukaryota</taxon>
        <taxon>Metazoa</taxon>
        <taxon>Ecdysozoa</taxon>
        <taxon>Arthropoda</taxon>
        <taxon>Crustacea</taxon>
        <taxon>Multicrustacea</taxon>
        <taxon>Hexanauplia</taxon>
        <taxon>Copepoda</taxon>
        <taxon>Siphonostomatoida</taxon>
        <taxon>Caligidae</taxon>
        <taxon>Lepeophtheirus</taxon>
    </lineage>
</organism>
<dbReference type="Pfam" id="PF08711">
    <property type="entry name" value="Med26"/>
    <property type="match status" value="1"/>
</dbReference>